<dbReference type="SUPFAM" id="SSF54285">
    <property type="entry name" value="MoaD/ThiS"/>
    <property type="match status" value="1"/>
</dbReference>
<proteinExistence type="inferred from homology"/>
<dbReference type="Pfam" id="PF02597">
    <property type="entry name" value="ThiS"/>
    <property type="match status" value="1"/>
</dbReference>
<dbReference type="CDD" id="cd00754">
    <property type="entry name" value="Ubl_MoaD"/>
    <property type="match status" value="1"/>
</dbReference>
<evidence type="ECO:0000256" key="2">
    <source>
        <dbReference type="ARBA" id="ARBA00024200"/>
    </source>
</evidence>
<dbReference type="Proteomes" id="UP001549773">
    <property type="component" value="Unassembled WGS sequence"/>
</dbReference>
<keyword evidence="1" id="KW-0547">Nucleotide-binding</keyword>
<dbReference type="PANTHER" id="PTHR33359">
    <property type="entry name" value="MOLYBDOPTERIN SYNTHASE SULFUR CARRIER SUBUNIT"/>
    <property type="match status" value="1"/>
</dbReference>
<accession>A0ABV2TV88</accession>
<evidence type="ECO:0000256" key="1">
    <source>
        <dbReference type="ARBA" id="ARBA00022741"/>
    </source>
</evidence>
<comment type="caution">
    <text evidence="4">The sequence shown here is derived from an EMBL/GenBank/DDBJ whole genome shotgun (WGS) entry which is preliminary data.</text>
</comment>
<dbReference type="PANTHER" id="PTHR33359:SF1">
    <property type="entry name" value="MOLYBDOPTERIN SYNTHASE SULFUR CARRIER SUBUNIT"/>
    <property type="match status" value="1"/>
</dbReference>
<reference evidence="4 5" key="1">
    <citation type="submission" date="2024-07" db="EMBL/GenBank/DDBJ databases">
        <title>The genome sequence of type strain Sediminicola luteus GDMCC 1.2596T.</title>
        <authorList>
            <person name="Liu Y."/>
        </authorList>
    </citation>
    <scope>NUCLEOTIDE SEQUENCE [LARGE SCALE GENOMIC DNA]</scope>
    <source>
        <strain evidence="4 5">GDMCC 1.2596</strain>
    </source>
</reference>
<keyword evidence="5" id="KW-1185">Reference proteome</keyword>
<name>A0ABV2TV88_9FLAO</name>
<dbReference type="InterPro" id="IPR012675">
    <property type="entry name" value="Beta-grasp_dom_sf"/>
</dbReference>
<dbReference type="InterPro" id="IPR003749">
    <property type="entry name" value="ThiS/MoaD-like"/>
</dbReference>
<dbReference type="InterPro" id="IPR016155">
    <property type="entry name" value="Mopterin_synth/thiamin_S_b"/>
</dbReference>
<sequence>MTILLFGITKDIIGSATLELNTTNEKELQIRTVGELKNYLGEHYPKLNTLSSLAVAVNSTFADNESLVNDKDEIALIPPVSGG</sequence>
<comment type="similarity">
    <text evidence="2">Belongs to the MoaD family.</text>
</comment>
<organism evidence="4 5">
    <name type="scientific">Sediminicola luteus</name>
    <dbReference type="NCBI Taxonomy" id="319238"/>
    <lineage>
        <taxon>Bacteria</taxon>
        <taxon>Pseudomonadati</taxon>
        <taxon>Bacteroidota</taxon>
        <taxon>Flavobacteriia</taxon>
        <taxon>Flavobacteriales</taxon>
        <taxon>Flavobacteriaceae</taxon>
        <taxon>Sediminicola</taxon>
    </lineage>
</organism>
<evidence type="ECO:0000256" key="3">
    <source>
        <dbReference type="ARBA" id="ARBA00024247"/>
    </source>
</evidence>
<evidence type="ECO:0000313" key="5">
    <source>
        <dbReference type="Proteomes" id="UP001549773"/>
    </source>
</evidence>
<dbReference type="InterPro" id="IPR044672">
    <property type="entry name" value="MOCS2A"/>
</dbReference>
<gene>
    <name evidence="4" type="ORF">ABXZ32_07250</name>
</gene>
<dbReference type="RefSeq" id="WP_354618009.1">
    <property type="nucleotide sequence ID" value="NZ_JBEWYP010000003.1"/>
</dbReference>
<evidence type="ECO:0000313" key="4">
    <source>
        <dbReference type="EMBL" id="MET7029185.1"/>
    </source>
</evidence>
<dbReference type="EMBL" id="JBEWYP010000003">
    <property type="protein sequence ID" value="MET7029185.1"/>
    <property type="molecule type" value="Genomic_DNA"/>
</dbReference>
<protein>
    <recommendedName>
        <fullName evidence="3">Molybdopterin synthase sulfur carrier subunit</fullName>
    </recommendedName>
</protein>
<dbReference type="Gene3D" id="3.10.20.30">
    <property type="match status" value="1"/>
</dbReference>